<dbReference type="GO" id="GO:0051539">
    <property type="term" value="F:4 iron, 4 sulfur cluster binding"/>
    <property type="evidence" value="ECO:0007669"/>
    <property type="project" value="UniProtKB-KW"/>
</dbReference>
<organism evidence="6">
    <name type="scientific">Caldilinea aerophila</name>
    <dbReference type="NCBI Taxonomy" id="133453"/>
    <lineage>
        <taxon>Bacteria</taxon>
        <taxon>Bacillati</taxon>
        <taxon>Chloroflexota</taxon>
        <taxon>Caldilineae</taxon>
        <taxon>Caldilineales</taxon>
        <taxon>Caldilineaceae</taxon>
        <taxon>Caldilinea</taxon>
    </lineage>
</organism>
<gene>
    <name evidence="6" type="ORF">ENQ20_19115</name>
</gene>
<dbReference type="Gene3D" id="3.50.50.60">
    <property type="entry name" value="FAD/NAD(P)-binding domain"/>
    <property type="match status" value="1"/>
</dbReference>
<dbReference type="GO" id="GO:0046872">
    <property type="term" value="F:metal ion binding"/>
    <property type="evidence" value="ECO:0007669"/>
    <property type="project" value="UniProtKB-KW"/>
</dbReference>
<keyword evidence="1" id="KW-0004">4Fe-4S</keyword>
<sequence>MQFPLFDSAEVVVLGAGCAGCIAAIAAARTGADTLLIERYGFLGGTSTMVLDSFYGFYIPGNDARRVVGGIPWEIVERLRRYGMVIERPSSYGAGQAVTYDPPTLQVVWEQTALEAGVRLRLHTFCVDVSKEGDHVTGLLVAGKSGLGWITAKVFIDASGDADLCFRAGAPFQLAGEDGPAQSLTTTFRLGNVDEERALKVKRADLVRLMKEANLSGEYRLPREEGSVHRTPLHGVVATNMTRVAYVDATDPIELTRAEVEGRKQAMEYVRFLRERIPGYENAYLINFSTQIGVRETRRIYGDYRLTREDVLSARHFPDAIAQCGAPIEDHHSGSDTRWEYLPPGATYDIPFRSLIPQTLANVLVAGRCLSATHDAHASVRSMGQCMAMGQAAGTAAAMALPHNGVVRSVPIAQLQQQLRADGALFSGAE</sequence>
<evidence type="ECO:0000256" key="3">
    <source>
        <dbReference type="ARBA" id="ARBA00023002"/>
    </source>
</evidence>
<keyword evidence="3" id="KW-0560">Oxidoreductase</keyword>
<comment type="caution">
    <text evidence="6">The sequence shown here is derived from an EMBL/GenBank/DDBJ whole genome shotgun (WGS) entry which is preliminary data.</text>
</comment>
<dbReference type="GO" id="GO:0016491">
    <property type="term" value="F:oxidoreductase activity"/>
    <property type="evidence" value="ECO:0007669"/>
    <property type="project" value="UniProtKB-KW"/>
</dbReference>
<accession>A0A7C1FX30</accession>
<dbReference type="Pfam" id="PF12831">
    <property type="entry name" value="FAD_oxidored"/>
    <property type="match status" value="1"/>
</dbReference>
<evidence type="ECO:0000256" key="1">
    <source>
        <dbReference type="ARBA" id="ARBA00022485"/>
    </source>
</evidence>
<evidence type="ECO:0000256" key="4">
    <source>
        <dbReference type="ARBA" id="ARBA00023004"/>
    </source>
</evidence>
<reference evidence="6" key="1">
    <citation type="journal article" date="2020" name="mSystems">
        <title>Genome- and Community-Level Interaction Insights into Carbon Utilization and Element Cycling Functions of Hydrothermarchaeota in Hydrothermal Sediment.</title>
        <authorList>
            <person name="Zhou Z."/>
            <person name="Liu Y."/>
            <person name="Xu W."/>
            <person name="Pan J."/>
            <person name="Luo Z.H."/>
            <person name="Li M."/>
        </authorList>
    </citation>
    <scope>NUCLEOTIDE SEQUENCE [LARGE SCALE GENOMIC DNA]</scope>
    <source>
        <strain evidence="6">SpSt-289</strain>
    </source>
</reference>
<keyword evidence="2" id="KW-0479">Metal-binding</keyword>
<proteinExistence type="predicted"/>
<dbReference type="PANTHER" id="PTHR43498">
    <property type="entry name" value="FERREDOXIN:COB-COM HETERODISULFIDE REDUCTASE SUBUNIT A"/>
    <property type="match status" value="1"/>
</dbReference>
<evidence type="ECO:0000256" key="5">
    <source>
        <dbReference type="ARBA" id="ARBA00023014"/>
    </source>
</evidence>
<dbReference type="AlphaFoldDB" id="A0A7C1FX30"/>
<keyword evidence="4" id="KW-0408">Iron</keyword>
<name>A0A7C1FX30_9CHLR</name>
<dbReference type="SUPFAM" id="SSF51905">
    <property type="entry name" value="FAD/NAD(P)-binding domain"/>
    <property type="match status" value="1"/>
</dbReference>
<protein>
    <submittedName>
        <fullName evidence="6">FAD-dependent oxidoreductase</fullName>
    </submittedName>
</protein>
<dbReference type="EMBL" id="DSMG01000196">
    <property type="protein sequence ID" value="HDX33571.1"/>
    <property type="molecule type" value="Genomic_DNA"/>
</dbReference>
<keyword evidence="5" id="KW-0411">Iron-sulfur</keyword>
<dbReference type="InterPro" id="IPR039650">
    <property type="entry name" value="HdrA-like"/>
</dbReference>
<dbReference type="PANTHER" id="PTHR43498:SF1">
    <property type="entry name" value="COB--COM HETERODISULFIDE REDUCTASE IRON-SULFUR SUBUNIT A"/>
    <property type="match status" value="1"/>
</dbReference>
<evidence type="ECO:0000256" key="2">
    <source>
        <dbReference type="ARBA" id="ARBA00022723"/>
    </source>
</evidence>
<dbReference type="InterPro" id="IPR036188">
    <property type="entry name" value="FAD/NAD-bd_sf"/>
</dbReference>
<evidence type="ECO:0000313" key="6">
    <source>
        <dbReference type="EMBL" id="HDX33571.1"/>
    </source>
</evidence>